<evidence type="ECO:0000313" key="2">
    <source>
        <dbReference type="Proteomes" id="UP000541444"/>
    </source>
</evidence>
<sequence length="126" mass="14580">MCFIGCSREDIIDHWKQLVVTSMKCDAIVKLYKVLIDDHGETIYNGKVQAQVSDDLRFSPYFKDCLGALDGTHIIASVLEDKIINFRSSRSNKITPKYFSSMLIQSRIYIYTCWMGGNRPRSKKFR</sequence>
<protein>
    <recommendedName>
        <fullName evidence="3">DDE Tnp4 domain-containing protein</fullName>
    </recommendedName>
</protein>
<comment type="caution">
    <text evidence="1">The sequence shown here is derived from an EMBL/GenBank/DDBJ whole genome shotgun (WGS) entry which is preliminary data.</text>
</comment>
<dbReference type="Proteomes" id="UP000541444">
    <property type="component" value="Unassembled WGS sequence"/>
</dbReference>
<dbReference type="OrthoDB" id="1851308at2759"/>
<organism evidence="1 2">
    <name type="scientific">Kingdonia uniflora</name>
    <dbReference type="NCBI Taxonomy" id="39325"/>
    <lineage>
        <taxon>Eukaryota</taxon>
        <taxon>Viridiplantae</taxon>
        <taxon>Streptophyta</taxon>
        <taxon>Embryophyta</taxon>
        <taxon>Tracheophyta</taxon>
        <taxon>Spermatophyta</taxon>
        <taxon>Magnoliopsida</taxon>
        <taxon>Ranunculales</taxon>
        <taxon>Circaeasteraceae</taxon>
        <taxon>Kingdonia</taxon>
    </lineage>
</organism>
<dbReference type="EMBL" id="JACGCM010000696">
    <property type="protein sequence ID" value="KAF6168421.1"/>
    <property type="molecule type" value="Genomic_DNA"/>
</dbReference>
<accession>A0A7J7NMG3</accession>
<dbReference type="AlphaFoldDB" id="A0A7J7NMG3"/>
<gene>
    <name evidence="1" type="ORF">GIB67_004973</name>
</gene>
<name>A0A7J7NMG3_9MAGN</name>
<proteinExistence type="predicted"/>
<evidence type="ECO:0008006" key="3">
    <source>
        <dbReference type="Google" id="ProtNLM"/>
    </source>
</evidence>
<keyword evidence="2" id="KW-1185">Reference proteome</keyword>
<reference evidence="1 2" key="1">
    <citation type="journal article" date="2020" name="IScience">
        <title>Genome Sequencing of the Endangered Kingdonia uniflora (Circaeasteraceae, Ranunculales) Reveals Potential Mechanisms of Evolutionary Specialization.</title>
        <authorList>
            <person name="Sun Y."/>
            <person name="Deng T."/>
            <person name="Zhang A."/>
            <person name="Moore M.J."/>
            <person name="Landis J.B."/>
            <person name="Lin N."/>
            <person name="Zhang H."/>
            <person name="Zhang X."/>
            <person name="Huang J."/>
            <person name="Zhang X."/>
            <person name="Sun H."/>
            <person name="Wang H."/>
        </authorList>
    </citation>
    <scope>NUCLEOTIDE SEQUENCE [LARGE SCALE GENOMIC DNA]</scope>
    <source>
        <strain evidence="1">TB1705</strain>
        <tissue evidence="1">Leaf</tissue>
    </source>
</reference>
<evidence type="ECO:0000313" key="1">
    <source>
        <dbReference type="EMBL" id="KAF6168421.1"/>
    </source>
</evidence>